<dbReference type="Proteomes" id="UP000184255">
    <property type="component" value="Unassembled WGS sequence"/>
</dbReference>
<accession>A0A1L7TLE4</accession>
<evidence type="ECO:0000256" key="6">
    <source>
        <dbReference type="SAM" id="Phobius"/>
    </source>
</evidence>
<reference evidence="8" key="1">
    <citation type="journal article" date="2016" name="Genome Biol. Evol.">
        <title>Comparative 'omics' of the Fusarium fujikuroi species complex highlights differences in genetic potential and metabolite synthesis.</title>
        <authorList>
            <person name="Niehaus E.-M."/>
            <person name="Muensterkoetter M."/>
            <person name="Proctor R.H."/>
            <person name="Brown D.W."/>
            <person name="Sharon A."/>
            <person name="Idan Y."/>
            <person name="Oren-Young L."/>
            <person name="Sieber C.M."/>
            <person name="Novak O."/>
            <person name="Pencik A."/>
            <person name="Tarkowska D."/>
            <person name="Hromadova K."/>
            <person name="Freeman S."/>
            <person name="Maymon M."/>
            <person name="Elazar M."/>
            <person name="Youssef S.A."/>
            <person name="El-Shabrawy E.S.M."/>
            <person name="Shalaby A.B.A."/>
            <person name="Houterman P."/>
            <person name="Brock N.L."/>
            <person name="Burkhardt I."/>
            <person name="Tsavkelova E.A."/>
            <person name="Dickschat J.S."/>
            <person name="Galuszka P."/>
            <person name="Gueldener U."/>
            <person name="Tudzynski B."/>
        </authorList>
    </citation>
    <scope>NUCLEOTIDE SEQUENCE [LARGE SCALE GENOMIC DNA]</scope>
    <source>
        <strain evidence="8">MRC7560</strain>
    </source>
</reference>
<dbReference type="RefSeq" id="XP_041685738.1">
    <property type="nucleotide sequence ID" value="XM_041835589.1"/>
</dbReference>
<evidence type="ECO:0000313" key="7">
    <source>
        <dbReference type="EMBL" id="CVK99414.1"/>
    </source>
</evidence>
<dbReference type="GeneID" id="65081528"/>
<dbReference type="InterPro" id="IPR011701">
    <property type="entry name" value="MFS"/>
</dbReference>
<evidence type="ECO:0000256" key="4">
    <source>
        <dbReference type="ARBA" id="ARBA00023136"/>
    </source>
</evidence>
<dbReference type="AlphaFoldDB" id="A0A1L7TLE4"/>
<name>A0A1L7TLE4_FUSMA</name>
<dbReference type="VEuPathDB" id="FungiDB:FMAN_02256"/>
<dbReference type="Pfam" id="PF07690">
    <property type="entry name" value="MFS_1"/>
    <property type="match status" value="1"/>
</dbReference>
<organism evidence="7 8">
    <name type="scientific">Fusarium mangiferae</name>
    <name type="common">Mango malformation disease fungus</name>
    <dbReference type="NCBI Taxonomy" id="192010"/>
    <lineage>
        <taxon>Eukaryota</taxon>
        <taxon>Fungi</taxon>
        <taxon>Dikarya</taxon>
        <taxon>Ascomycota</taxon>
        <taxon>Pezizomycotina</taxon>
        <taxon>Sordariomycetes</taxon>
        <taxon>Hypocreomycetidae</taxon>
        <taxon>Hypocreales</taxon>
        <taxon>Nectriaceae</taxon>
        <taxon>Fusarium</taxon>
        <taxon>Fusarium fujikuroi species complex</taxon>
    </lineage>
</organism>
<dbReference type="GO" id="GO:0022857">
    <property type="term" value="F:transmembrane transporter activity"/>
    <property type="evidence" value="ECO:0007669"/>
    <property type="project" value="InterPro"/>
</dbReference>
<evidence type="ECO:0008006" key="9">
    <source>
        <dbReference type="Google" id="ProtNLM"/>
    </source>
</evidence>
<feature type="transmembrane region" description="Helical" evidence="6">
    <location>
        <begin position="271"/>
        <end position="294"/>
    </location>
</feature>
<feature type="transmembrane region" description="Helical" evidence="6">
    <location>
        <begin position="202"/>
        <end position="226"/>
    </location>
</feature>
<feature type="transmembrane region" description="Helical" evidence="6">
    <location>
        <begin position="64"/>
        <end position="90"/>
    </location>
</feature>
<comment type="subcellular location">
    <subcellularLocation>
        <location evidence="1">Membrane</location>
        <topology evidence="1">Multi-pass membrane protein</topology>
    </subcellularLocation>
</comment>
<evidence type="ECO:0000313" key="8">
    <source>
        <dbReference type="Proteomes" id="UP000184255"/>
    </source>
</evidence>
<evidence type="ECO:0000256" key="3">
    <source>
        <dbReference type="ARBA" id="ARBA00022989"/>
    </source>
</evidence>
<protein>
    <recommendedName>
        <fullName evidence="9">Major facilitator superfamily (MFS) profile domain-containing protein</fullName>
    </recommendedName>
</protein>
<feature type="transmembrane region" description="Helical" evidence="6">
    <location>
        <begin position="102"/>
        <end position="123"/>
    </location>
</feature>
<dbReference type="EMBL" id="FCQH01000010">
    <property type="protein sequence ID" value="CVK99414.1"/>
    <property type="molecule type" value="Genomic_DNA"/>
</dbReference>
<sequence length="409" mass="45124">MMILTVPMVSALEHAICARHYHDNIPTSELCKAPVIQRKLSEIRGWAASFETFSVTNSVLPIKLVWASSVFLLVGGGRYAAEMLLAAMVAKACTEETRTRGLYYFYSCFIFSELVGPPVASVAADISPWLPFLISYLLLFFTFPLLLVMPKDYIAPSSATINSAEDLPASYDQGHGILRAALHALFDQIHLLRFMLSSHNMCLAAVVFLISTFRGISLRALVQYASSRFDWKLSRTNALIGEVALVNLILFFFIMPALLRIVSKYLKSTPQVLNLGIVRASLSLLFLGSLLLGFATNSAFLIAATMIYGLGFGARSTLLSLVTSWIDPQRAGTLFSAVFLIEQIGMLGGEPLVQNVLGISLGLEDPWKGLPFICTAVRLEPLKAFDDLTNDQGILFNWHRLHVFDENTT</sequence>
<dbReference type="GO" id="GO:0016020">
    <property type="term" value="C:membrane"/>
    <property type="evidence" value="ECO:0007669"/>
    <property type="project" value="UniProtKB-SubCell"/>
</dbReference>
<evidence type="ECO:0000256" key="2">
    <source>
        <dbReference type="ARBA" id="ARBA00022692"/>
    </source>
</evidence>
<evidence type="ECO:0000256" key="5">
    <source>
        <dbReference type="ARBA" id="ARBA00023180"/>
    </source>
</evidence>
<feature type="transmembrane region" description="Helical" evidence="6">
    <location>
        <begin position="129"/>
        <end position="148"/>
    </location>
</feature>
<keyword evidence="2 6" id="KW-0812">Transmembrane</keyword>
<keyword evidence="4 6" id="KW-0472">Membrane</keyword>
<dbReference type="PANTHER" id="PTHR23507">
    <property type="entry name" value="ZGC:174356"/>
    <property type="match status" value="1"/>
</dbReference>
<dbReference type="InterPro" id="IPR036259">
    <property type="entry name" value="MFS_trans_sf"/>
</dbReference>
<keyword evidence="5" id="KW-0325">Glycoprotein</keyword>
<feature type="transmembrane region" description="Helical" evidence="6">
    <location>
        <begin position="238"/>
        <end position="259"/>
    </location>
</feature>
<proteinExistence type="predicted"/>
<dbReference type="PANTHER" id="PTHR23507:SF1">
    <property type="entry name" value="FI18259P1-RELATED"/>
    <property type="match status" value="1"/>
</dbReference>
<dbReference type="Gene3D" id="1.20.1250.20">
    <property type="entry name" value="MFS general substrate transporter like domains"/>
    <property type="match status" value="1"/>
</dbReference>
<keyword evidence="8" id="KW-1185">Reference proteome</keyword>
<gene>
    <name evidence="7" type="ORF">FMAN_02256</name>
</gene>
<evidence type="ECO:0000256" key="1">
    <source>
        <dbReference type="ARBA" id="ARBA00004141"/>
    </source>
</evidence>
<comment type="caution">
    <text evidence="7">The sequence shown here is derived from an EMBL/GenBank/DDBJ whole genome shotgun (WGS) entry which is preliminary data.</text>
</comment>
<keyword evidence="3 6" id="KW-1133">Transmembrane helix</keyword>
<dbReference type="SUPFAM" id="SSF103473">
    <property type="entry name" value="MFS general substrate transporter"/>
    <property type="match status" value="1"/>
</dbReference>